<dbReference type="OrthoDB" id="2889526at2"/>
<dbReference type="Proteomes" id="UP000000328">
    <property type="component" value="Chromosome"/>
</dbReference>
<reference evidence="3 4" key="1">
    <citation type="journal article" date="2010" name="Cell Res.">
        <title>Complete genome sequence of the rifamycin SV-producing Amycolatopsis mediterranei U32 revealed its genetic characteristics in phylogeny and metabolism.</title>
        <authorList>
            <person name="Zhao W."/>
            <person name="Zhong Y."/>
            <person name="Yuan H."/>
            <person name="Wang J."/>
            <person name="Zheng H."/>
            <person name="Wang Y."/>
            <person name="Cen X."/>
            <person name="Xu F."/>
            <person name="Bai J."/>
            <person name="Han X."/>
            <person name="Lu G."/>
            <person name="Zhu Y."/>
            <person name="Shao Z."/>
            <person name="Yan H."/>
            <person name="Li C."/>
            <person name="Peng N."/>
            <person name="Zhang Z."/>
            <person name="Zhang Y."/>
            <person name="Lin W."/>
            <person name="Fan Y."/>
            <person name="Qin Z."/>
            <person name="Hu Y."/>
            <person name="Zhu B."/>
            <person name="Wang S."/>
            <person name="Ding X."/>
            <person name="Zhao G.P."/>
        </authorList>
    </citation>
    <scope>NUCLEOTIDE SEQUENCE [LARGE SCALE GENOMIC DNA]</scope>
    <source>
        <strain evidence="4">U-32</strain>
    </source>
</reference>
<dbReference type="InterPro" id="IPR026029">
    <property type="entry name" value="MLI_dom"/>
</dbReference>
<evidence type="ECO:0000313" key="3">
    <source>
        <dbReference type="EMBL" id="ADJ48214.1"/>
    </source>
</evidence>
<dbReference type="InterPro" id="IPR011008">
    <property type="entry name" value="Dimeric_a/b-barrel"/>
</dbReference>
<dbReference type="SUPFAM" id="SSF54909">
    <property type="entry name" value="Dimeric alpha+beta barrel"/>
    <property type="match status" value="1"/>
</dbReference>
<sequence length="66" mass="7282">MEFLVDMVTTVPEGLFNPADEDELRQMLASMPLHRWMTVTVTPFTPHPSDPGVGRPADVESQGGGW</sequence>
<evidence type="ECO:0000256" key="1">
    <source>
        <dbReference type="SAM" id="MobiDB-lite"/>
    </source>
</evidence>
<dbReference type="Gene3D" id="3.30.70.1060">
    <property type="entry name" value="Dimeric alpha+beta barrel"/>
    <property type="match status" value="1"/>
</dbReference>
<feature type="domain" description="Muconolactone isomerase" evidence="2">
    <location>
        <begin position="14"/>
        <end position="50"/>
    </location>
</feature>
<organism evidence="3 4">
    <name type="scientific">Amycolatopsis mediterranei (strain U-32)</name>
    <dbReference type="NCBI Taxonomy" id="749927"/>
    <lineage>
        <taxon>Bacteria</taxon>
        <taxon>Bacillati</taxon>
        <taxon>Actinomycetota</taxon>
        <taxon>Actinomycetes</taxon>
        <taxon>Pseudonocardiales</taxon>
        <taxon>Pseudonocardiaceae</taxon>
        <taxon>Amycolatopsis</taxon>
    </lineage>
</organism>
<evidence type="ECO:0000313" key="4">
    <source>
        <dbReference type="Proteomes" id="UP000000328"/>
    </source>
</evidence>
<dbReference type="PATRIC" id="fig|749927.5.peg.6739"/>
<dbReference type="Pfam" id="PF02426">
    <property type="entry name" value="MIase"/>
    <property type="match status" value="1"/>
</dbReference>
<feature type="region of interest" description="Disordered" evidence="1">
    <location>
        <begin position="44"/>
        <end position="66"/>
    </location>
</feature>
<dbReference type="RefSeq" id="WP_013228263.1">
    <property type="nucleotide sequence ID" value="NC_014318.1"/>
</dbReference>
<evidence type="ECO:0000259" key="2">
    <source>
        <dbReference type="Pfam" id="PF02426"/>
    </source>
</evidence>
<dbReference type="KEGG" id="amd:AMED_6483"/>
<dbReference type="GeneID" id="92874137"/>
<name>A0A0H3DEZ9_AMYMU</name>
<protein>
    <recommendedName>
        <fullName evidence="2">Muconolactone isomerase domain-containing protein</fullName>
    </recommendedName>
</protein>
<proteinExistence type="predicted"/>
<gene>
    <name evidence="3" type="ordered locus">AMED_6483</name>
</gene>
<dbReference type="EMBL" id="CP002000">
    <property type="protein sequence ID" value="ADJ48214.1"/>
    <property type="molecule type" value="Genomic_DNA"/>
</dbReference>
<dbReference type="AlphaFoldDB" id="A0A0H3DEZ9"/>
<dbReference type="HOGENOM" id="CLU_2821628_0_0_11"/>
<accession>A0A0H3DEZ9</accession>
<dbReference type="eggNOG" id="COG4829">
    <property type="taxonomic scope" value="Bacteria"/>
</dbReference>